<evidence type="ECO:0000256" key="1">
    <source>
        <dbReference type="ARBA" id="ARBA00004123"/>
    </source>
</evidence>
<organism evidence="5">
    <name type="scientific">Capra hircus</name>
    <name type="common">Goat</name>
    <dbReference type="NCBI Taxonomy" id="9925"/>
    <lineage>
        <taxon>Eukaryota</taxon>
        <taxon>Metazoa</taxon>
        <taxon>Chordata</taxon>
        <taxon>Craniata</taxon>
        <taxon>Vertebrata</taxon>
        <taxon>Euteleostomi</taxon>
        <taxon>Mammalia</taxon>
        <taxon>Eutheria</taxon>
        <taxon>Laurasiatheria</taxon>
        <taxon>Artiodactyla</taxon>
        <taxon>Ruminantia</taxon>
        <taxon>Pecora</taxon>
        <taxon>Bovidae</taxon>
        <taxon>Caprinae</taxon>
        <taxon>Capra</taxon>
    </lineage>
</organism>
<feature type="compositionally biased region" description="Basic and acidic residues" evidence="3">
    <location>
        <begin position="906"/>
        <end position="915"/>
    </location>
</feature>
<feature type="compositionally biased region" description="Acidic residues" evidence="3">
    <location>
        <begin position="1312"/>
        <end position="1325"/>
    </location>
</feature>
<dbReference type="GO" id="GO:0005634">
    <property type="term" value="C:nucleus"/>
    <property type="evidence" value="ECO:0007669"/>
    <property type="project" value="UniProtKB-SubCell"/>
</dbReference>
<evidence type="ECO:0000256" key="3">
    <source>
        <dbReference type="SAM" id="MobiDB-lite"/>
    </source>
</evidence>
<feature type="compositionally biased region" description="Pro residues" evidence="3">
    <location>
        <begin position="946"/>
        <end position="963"/>
    </location>
</feature>
<dbReference type="Pfam" id="PF09047">
    <property type="entry name" value="MEF2_binding"/>
    <property type="match status" value="1"/>
</dbReference>
<dbReference type="InterPro" id="IPR011990">
    <property type="entry name" value="TPR-like_helical_dom_sf"/>
</dbReference>
<dbReference type="PANTHER" id="PTHR15502:SF7">
    <property type="entry name" value="CALCINEURIN-BINDING PROTEIN CABIN-1"/>
    <property type="match status" value="1"/>
</dbReference>
<protein>
    <recommendedName>
        <fullName evidence="4">Calcineurin-binding protein cabin-1 MEF2-binding domain-containing protein</fullName>
    </recommendedName>
</protein>
<feature type="compositionally biased region" description="Low complexity" evidence="3">
    <location>
        <begin position="1093"/>
        <end position="1106"/>
    </location>
</feature>
<feature type="compositionally biased region" description="Basic and acidic residues" evidence="3">
    <location>
        <begin position="1034"/>
        <end position="1043"/>
    </location>
</feature>
<dbReference type="GO" id="GO:0006325">
    <property type="term" value="P:chromatin organization"/>
    <property type="evidence" value="ECO:0007669"/>
    <property type="project" value="InterPro"/>
</dbReference>
<feature type="compositionally biased region" description="Pro residues" evidence="3">
    <location>
        <begin position="995"/>
        <end position="1005"/>
    </location>
</feature>
<feature type="compositionally biased region" description="Low complexity" evidence="3">
    <location>
        <begin position="964"/>
        <end position="975"/>
    </location>
</feature>
<dbReference type="Ensembl" id="ENSCHIT00010055460.1">
    <property type="protein sequence ID" value="ENSCHIP00010039698.1"/>
    <property type="gene ID" value="ENSCHIG00010028966.1"/>
</dbReference>
<evidence type="ECO:0000256" key="2">
    <source>
        <dbReference type="ARBA" id="ARBA00023242"/>
    </source>
</evidence>
<proteinExistence type="predicted"/>
<dbReference type="InterPro" id="IPR033053">
    <property type="entry name" value="Hir3/CABIN1"/>
</dbReference>
<dbReference type="SUPFAM" id="SSF48452">
    <property type="entry name" value="TPR-like"/>
    <property type="match status" value="1"/>
</dbReference>
<feature type="compositionally biased region" description="Gly residues" evidence="3">
    <location>
        <begin position="877"/>
        <end position="887"/>
    </location>
</feature>
<feature type="region of interest" description="Disordered" evidence="3">
    <location>
        <begin position="831"/>
        <end position="1043"/>
    </location>
</feature>
<feature type="compositionally biased region" description="Basic and acidic residues" evidence="3">
    <location>
        <begin position="603"/>
        <end position="613"/>
    </location>
</feature>
<feature type="domain" description="Calcineurin-binding protein cabin-1 MEF2-binding" evidence="4">
    <location>
        <begin position="1261"/>
        <end position="1295"/>
    </location>
</feature>
<feature type="compositionally biased region" description="Low complexity" evidence="3">
    <location>
        <begin position="1182"/>
        <end position="1196"/>
    </location>
</feature>
<evidence type="ECO:0000259" key="4">
    <source>
        <dbReference type="Pfam" id="PF09047"/>
    </source>
</evidence>
<feature type="compositionally biased region" description="Polar residues" evidence="3">
    <location>
        <begin position="578"/>
        <end position="602"/>
    </location>
</feature>
<keyword evidence="2" id="KW-0539">Nucleus</keyword>
<feature type="compositionally biased region" description="Basic and acidic residues" evidence="3">
    <location>
        <begin position="503"/>
        <end position="526"/>
    </location>
</feature>
<name>A0A8C2S8G4_CAPHI</name>
<dbReference type="GO" id="GO:0031491">
    <property type="term" value="F:nucleosome binding"/>
    <property type="evidence" value="ECO:0007669"/>
    <property type="project" value="TreeGrafter"/>
</dbReference>
<sequence>RAHGEMLPGMFTRCQPRLWAGWGVPCFLGMGPPCCILPCVKRKGGQAGGPLWGPLVKTGRGPAAPRCVHADTPSPNLSPASAEPPTLPSSLMLLNTAHEYLGRRGWCCNSDGALLRFYVRVLQKELAAPTAEDTHPHKEELETALEQCFYCLYSHPSKKSKARYLEEHAAQQVDLLWEDALFMFEYFKPKTLPEFDSYKTSTVSADLANLLRRIATIVPRTERPALSLDRLSAYIEGTSLEVPCLPEGADPSPPVVSELYYLLADYHFKNKEQSKAIKFYMHDICVCPDRFDSWAGMALARASRIQDKLNSNELKSDGPIWKHATPVLSCFRRALEIDSSNLSLWIEFGTMSYALHSFASRQLKQWRPELPAELVQQLEERRDSMLETAQHCFTSAARCEGDGDEEEWLIHYMLGKVAEKQQQPPTVYLRHYRQASHLLHEEAARYPKKIHYHNPPELAMEALEVYFRLHASILKLLGRPDSGVSAEVLVSFMKEAAEGPFARGEEKNAPKASEKEKACLVDEDSRSSAGTLPGPGAPLPSSGPGLTSPPYTATPVDHDYVKCKKPHQQATPDERSQDSTAVALSDSSSTQDFFSEPASSQEGSRRPCAEKRPPAPGSQPGLPGKELPAATEERGRAEESLESSEGSRATEQGGQKPAADPPAPQDGCLRALLLGWRSLEGGDRPPPRGCPTLPTHSLPTYFLLPQNLRWARDVLLGSGVPWQQLQHMPAQGLFCERNKTNFFNGIWRIPVDEIDRPGSFAWHMNRSVVLLLKVLAQLRDHGTLLKVSSMLQRTPDQGKKYLRDADRQVLAQRAFILTVKVLEDTLSELTEGSERLGPKACGFPGARMTTDVSHRASPEDDKEGLPHPKKPPLADGSGPGAEPGGKAGPLNHRPMATDAGEGADQAGERKDKESPRAGPADSDFSVVAGKLGNISPGFPASKGGPFPHPRLVSPPPRATPRPAPLRLSPTSLSPGLPQPGPPPTFQGVEGAACRPGPPQPPPPRLVPEQPSWGLGPGAGLGSPGSSVGGSSRELSSRPADHGRVFAQVDEEAALEQAVKFCQAHLGAAAQRQAAGEMPTTPKHPKDTRENVFPAATAPAAPESTPADAPPRPSDGHTKPRPASATASTPDPAKDPGPPRPHRPEAAPSTSSLRPGAEEPAGGAEGPGFPPQEPRGSEHVKTAPEGPAAEAAPRTGTQPTCSQAASSKAPGGGSAPPPEGPPGKAEPGRAKSRLLPNMPKLVIPSSTTKFPPEITVTPPTPTLLSPKGSISEETKQKLKSAILSAHSAATVRKESLCQPALEVLETSSQESSLDSETDEDEDYMDI</sequence>
<dbReference type="CDD" id="cd13839">
    <property type="entry name" value="MEF2_binding"/>
    <property type="match status" value="1"/>
</dbReference>
<dbReference type="FunFam" id="1.25.40.10:FF:000076">
    <property type="entry name" value="calcineurin-binding protein cabin-1 isoform X1"/>
    <property type="match status" value="1"/>
</dbReference>
<accession>A0A8C2S8G4</accession>
<feature type="region of interest" description="Disordered" evidence="3">
    <location>
        <begin position="1066"/>
        <end position="1268"/>
    </location>
</feature>
<feature type="region of interest" description="Disordered" evidence="3">
    <location>
        <begin position="501"/>
        <end position="667"/>
    </location>
</feature>
<feature type="compositionally biased region" description="Low complexity" evidence="3">
    <location>
        <begin position="527"/>
        <end position="550"/>
    </location>
</feature>
<reference evidence="5" key="1">
    <citation type="submission" date="2025-08" db="UniProtKB">
        <authorList>
            <consortium name="Ensembl"/>
        </authorList>
    </citation>
    <scope>IDENTIFICATION</scope>
</reference>
<feature type="compositionally biased region" description="Basic and acidic residues" evidence="3">
    <location>
        <begin position="852"/>
        <end position="866"/>
    </location>
</feature>
<feature type="compositionally biased region" description="Low complexity" evidence="3">
    <location>
        <begin position="1023"/>
        <end position="1033"/>
    </location>
</feature>
<feature type="region of interest" description="Disordered" evidence="3">
    <location>
        <begin position="1301"/>
        <end position="1325"/>
    </location>
</feature>
<dbReference type="InterPro" id="IPR015134">
    <property type="entry name" value="MEF2-bd"/>
</dbReference>
<feature type="compositionally biased region" description="Low complexity" evidence="3">
    <location>
        <begin position="1120"/>
        <end position="1130"/>
    </location>
</feature>
<dbReference type="Gene3D" id="1.25.40.10">
    <property type="entry name" value="Tetratricopeptide repeat domain"/>
    <property type="match status" value="1"/>
</dbReference>
<evidence type="ECO:0000313" key="5">
    <source>
        <dbReference type="Ensembl" id="ENSCHIP00010039698.1"/>
    </source>
</evidence>
<dbReference type="PANTHER" id="PTHR15502">
    <property type="entry name" value="CALCINEURIN-BINDING PROTEIN CABIN 1-RELATED"/>
    <property type="match status" value="1"/>
</dbReference>
<comment type="subcellular location">
    <subcellularLocation>
        <location evidence="1">Nucleus</location>
    </subcellularLocation>
</comment>